<reference evidence="2 3" key="1">
    <citation type="submission" date="2016-11" db="EMBL/GenBank/DDBJ databases">
        <authorList>
            <person name="Jaros S."/>
            <person name="Januszkiewicz K."/>
            <person name="Wedrychowicz H."/>
        </authorList>
    </citation>
    <scope>NUCLEOTIDE SEQUENCE [LARGE SCALE GENOMIC DNA]</scope>
    <source>
        <strain evidence="2 3">Y1</strain>
    </source>
</reference>
<dbReference type="Proteomes" id="UP000184394">
    <property type="component" value="Unassembled WGS sequence"/>
</dbReference>
<name>A0A1M7J2Y7_RUMFL</name>
<dbReference type="EMBL" id="FRCT01000005">
    <property type="protein sequence ID" value="SHM47346.1"/>
    <property type="molecule type" value="Genomic_DNA"/>
</dbReference>
<evidence type="ECO:0000256" key="1">
    <source>
        <dbReference type="SAM" id="Phobius"/>
    </source>
</evidence>
<accession>A0A1M7J2Y7</accession>
<proteinExistence type="predicted"/>
<evidence type="ECO:0000313" key="3">
    <source>
        <dbReference type="Proteomes" id="UP000184394"/>
    </source>
</evidence>
<keyword evidence="1" id="KW-0472">Membrane</keyword>
<dbReference type="OrthoDB" id="2005238at2"/>
<sequence>MKKKSGKTFILSGLILLFAGLLTDIRVILRLLKAITAPELDKIGIIGGADEPTARFLIESIFRDMNIIEKAGLLLIIIALVLIIIGIIKCIINKHNKE</sequence>
<gene>
    <name evidence="2" type="ORF">SAMN04487860_105103</name>
</gene>
<organism evidence="2 3">
    <name type="scientific">Ruminococcus flavefaciens</name>
    <dbReference type="NCBI Taxonomy" id="1265"/>
    <lineage>
        <taxon>Bacteria</taxon>
        <taxon>Bacillati</taxon>
        <taxon>Bacillota</taxon>
        <taxon>Clostridia</taxon>
        <taxon>Eubacteriales</taxon>
        <taxon>Oscillospiraceae</taxon>
        <taxon>Ruminococcus</taxon>
    </lineage>
</organism>
<dbReference type="AlphaFoldDB" id="A0A1M7J2Y7"/>
<keyword evidence="1" id="KW-0812">Transmembrane</keyword>
<evidence type="ECO:0000313" key="2">
    <source>
        <dbReference type="EMBL" id="SHM47346.1"/>
    </source>
</evidence>
<feature type="transmembrane region" description="Helical" evidence="1">
    <location>
        <begin position="71"/>
        <end position="92"/>
    </location>
</feature>
<keyword evidence="1" id="KW-1133">Transmembrane helix</keyword>
<protein>
    <submittedName>
        <fullName evidence="2">Uncharacterized protein</fullName>
    </submittedName>
</protein>
<dbReference type="RefSeq" id="WP_072950137.1">
    <property type="nucleotide sequence ID" value="NZ_FRCT01000005.1"/>
</dbReference>